<proteinExistence type="predicted"/>
<feature type="region of interest" description="Disordered" evidence="1">
    <location>
        <begin position="611"/>
        <end position="633"/>
    </location>
</feature>
<dbReference type="RefSeq" id="WP_139224512.1">
    <property type="nucleotide sequence ID" value="NZ_BONM01000033.1"/>
</dbReference>
<dbReference type="AlphaFoldDB" id="A0A1I1ASK7"/>
<gene>
    <name evidence="3" type="ORF">SAMN05421867_12040</name>
</gene>
<keyword evidence="4" id="KW-1185">Reference proteome</keyword>
<keyword evidence="2" id="KW-0472">Membrane</keyword>
<dbReference type="Proteomes" id="UP000199012">
    <property type="component" value="Unassembled WGS sequence"/>
</dbReference>
<dbReference type="STRING" id="988821.SAMN05421867_12040"/>
<evidence type="ECO:0008006" key="5">
    <source>
        <dbReference type="Google" id="ProtNLM"/>
    </source>
</evidence>
<organism evidence="3 4">
    <name type="scientific">Cellulomonas marina</name>
    <dbReference type="NCBI Taxonomy" id="988821"/>
    <lineage>
        <taxon>Bacteria</taxon>
        <taxon>Bacillati</taxon>
        <taxon>Actinomycetota</taxon>
        <taxon>Actinomycetes</taxon>
        <taxon>Micrococcales</taxon>
        <taxon>Cellulomonadaceae</taxon>
        <taxon>Cellulomonas</taxon>
    </lineage>
</organism>
<name>A0A1I1ASK7_9CELL</name>
<sequence length="661" mass="65444">MSDAGTAATTGDAGTAGRGGPGGPVGPSGPADPGAGTDPRGATAPDAVRRRRRGRVVALLVVVLVVLLLAAGAWVARQALTAADALRDARGDVRDLQAAVEGRDVAAARTAVDALQASAARATGARDGVWRAAEHLPWAGRQLAAVGTVATALDDVAARALPPALDAVDALTQARRPGTTRLVDPQVLADVAPGLRAGADVAAAASGRVSALAPDGLVGPVAEGVDAAAPGLATLAASLGSAADVLDLLPGLLGADGPRTYLVASVNPAELRAGGGIVGAVRALGVDGGALRVGDQLSTVDLRRTPEPVLELTEEEVAVLGTGLGTFVQNATATPDFPRTAALVAARWQVARPDDTVDGVVAADPVALAALLEATGPLPLPDGGTLAAADVTRLLLRDAYRRFPDGSGSDGYFAEVTATVLSAVAGGAGTGEDLARAVWRAVADGHLKVWSADAQEQTALVGTAAGGAFLSGGPDERAAAGVFLEDTTGGKLDYYLRADVSVEDLRCDAAEPTATVRVDLAYDPGEDVASLPPYVVGPPGDRDPTTALLTVRAYAPVGAALPAVEVDGATTSGTPLTHAGREVQAVGLSFAPGERHTVRFFVPLAAASTGGGPAVSSSSGGADRAGGAGGADETVAAPLALQVWSTPTLTGDRTSGATCPG</sequence>
<evidence type="ECO:0000256" key="1">
    <source>
        <dbReference type="SAM" id="MobiDB-lite"/>
    </source>
</evidence>
<feature type="compositionally biased region" description="Gly residues" evidence="1">
    <location>
        <begin position="14"/>
        <end position="26"/>
    </location>
</feature>
<keyword evidence="2" id="KW-0812">Transmembrane</keyword>
<reference evidence="3 4" key="1">
    <citation type="submission" date="2016-10" db="EMBL/GenBank/DDBJ databases">
        <authorList>
            <person name="de Groot N.N."/>
        </authorList>
    </citation>
    <scope>NUCLEOTIDE SEQUENCE [LARGE SCALE GENOMIC DNA]</scope>
    <source>
        <strain evidence="3 4">CGMCC 4.6945</strain>
    </source>
</reference>
<feature type="region of interest" description="Disordered" evidence="1">
    <location>
        <begin position="1"/>
        <end position="48"/>
    </location>
</feature>
<feature type="transmembrane region" description="Helical" evidence="2">
    <location>
        <begin position="56"/>
        <end position="76"/>
    </location>
</feature>
<dbReference type="Pfam" id="PF13196">
    <property type="entry name" value="DUF4012"/>
    <property type="match status" value="1"/>
</dbReference>
<protein>
    <recommendedName>
        <fullName evidence="5">DUF4012 domain-containing protein</fullName>
    </recommendedName>
</protein>
<evidence type="ECO:0000313" key="3">
    <source>
        <dbReference type="EMBL" id="SFB39303.1"/>
    </source>
</evidence>
<feature type="compositionally biased region" description="Low complexity" evidence="1">
    <location>
        <begin position="28"/>
        <end position="42"/>
    </location>
</feature>
<keyword evidence="2" id="KW-1133">Transmembrane helix</keyword>
<feature type="compositionally biased region" description="Low complexity" evidence="1">
    <location>
        <begin position="1"/>
        <end position="13"/>
    </location>
</feature>
<dbReference type="EMBL" id="FOKA01000020">
    <property type="protein sequence ID" value="SFB39303.1"/>
    <property type="molecule type" value="Genomic_DNA"/>
</dbReference>
<dbReference type="OrthoDB" id="3203519at2"/>
<accession>A0A1I1ASK7</accession>
<dbReference type="InterPro" id="IPR025101">
    <property type="entry name" value="DUF4012"/>
</dbReference>
<evidence type="ECO:0000313" key="4">
    <source>
        <dbReference type="Proteomes" id="UP000199012"/>
    </source>
</evidence>
<evidence type="ECO:0000256" key="2">
    <source>
        <dbReference type="SAM" id="Phobius"/>
    </source>
</evidence>